<dbReference type="InterPro" id="IPR025295">
    <property type="entry name" value="eCIS_core_dom"/>
</dbReference>
<feature type="compositionally biased region" description="Polar residues" evidence="1">
    <location>
        <begin position="58"/>
        <end position="67"/>
    </location>
</feature>
<feature type="region of interest" description="Disordered" evidence="1">
    <location>
        <begin position="179"/>
        <end position="224"/>
    </location>
</feature>
<feature type="region of interest" description="Disordered" evidence="1">
    <location>
        <begin position="332"/>
        <end position="368"/>
    </location>
</feature>
<evidence type="ECO:0000313" key="4">
    <source>
        <dbReference type="Proteomes" id="UP001597168"/>
    </source>
</evidence>
<feature type="domain" description="eCIS core" evidence="2">
    <location>
        <begin position="78"/>
        <end position="149"/>
    </location>
</feature>
<name>A0ABW3R120_9PSEU</name>
<feature type="region of interest" description="Disordered" evidence="1">
    <location>
        <begin position="58"/>
        <end position="84"/>
    </location>
</feature>
<proteinExistence type="predicted"/>
<accession>A0ABW3R120</accession>
<dbReference type="Proteomes" id="UP001597168">
    <property type="component" value="Unassembled WGS sequence"/>
</dbReference>
<evidence type="ECO:0000256" key="1">
    <source>
        <dbReference type="SAM" id="MobiDB-lite"/>
    </source>
</evidence>
<dbReference type="Pfam" id="PF13699">
    <property type="entry name" value="eCIS_core"/>
    <property type="match status" value="1"/>
</dbReference>
<feature type="compositionally biased region" description="Basic and acidic residues" evidence="1">
    <location>
        <begin position="189"/>
        <end position="206"/>
    </location>
</feature>
<sequence length="553" mass="58753">MHAHDHPPEHAQAHPVRPVPAAEHVGHGHAEVLESQRAVGNAATSRFVALARQVEQVSEEPTVQRSTVPDVLRRPGRPLPTGLRTDMEARLGADFSTVRVHSDAAAVRSTEEIGARAYTSGEHIVVGRDGNDPHTWAHELTHVIQQRQGPVSGTDHGDGLHRSDPSDRFEKAAEANATRVLRNDPPAAHTDHGGHADHAGHADHGGHAGHAGHGAHSDGGAPAVQRTPAVWSLEPAVNEAVGLDSSGNPQSFWPAIAGAAQDYSTLKASDVGRRRHTLTRLTNAIEEWERNQATRTLSVFSSAQTRAKRRLIGELRRLMTGELREIADLEEQERQQRAEAAAAPATAMAIGGSGGNAPASSSDEYSSDDDIDTAALRARFTGVAPLPATVDVHAHFTKRRRLPAISREGLRPGASRGIGLVNTDREPDTQFTYLLSGSPDAIRYAPAEAGGAAVGVLSSGVNFGRDSNYGGGAYMHAGGAPPIRDAQTHGGGGPLSFTLPATPRTKQGMADFINPRLLAAGQQLLTPDEAYRRVLAELYRRMGITIAKDLARA</sequence>
<comment type="caution">
    <text evidence="3">The sequence shown here is derived from an EMBL/GenBank/DDBJ whole genome shotgun (WGS) entry which is preliminary data.</text>
</comment>
<feature type="compositionally biased region" description="Basic and acidic residues" evidence="1">
    <location>
        <begin position="155"/>
        <end position="166"/>
    </location>
</feature>
<dbReference type="RefSeq" id="WP_380727104.1">
    <property type="nucleotide sequence ID" value="NZ_JBHTLK010000180.1"/>
</dbReference>
<dbReference type="EMBL" id="JBHTLK010000180">
    <property type="protein sequence ID" value="MFD1150744.1"/>
    <property type="molecule type" value="Genomic_DNA"/>
</dbReference>
<evidence type="ECO:0000259" key="2">
    <source>
        <dbReference type="Pfam" id="PF13699"/>
    </source>
</evidence>
<feature type="compositionally biased region" description="Low complexity" evidence="1">
    <location>
        <begin position="338"/>
        <end position="364"/>
    </location>
</feature>
<feature type="region of interest" description="Disordered" evidence="1">
    <location>
        <begin position="146"/>
        <end position="166"/>
    </location>
</feature>
<reference evidence="4" key="1">
    <citation type="journal article" date="2019" name="Int. J. Syst. Evol. Microbiol.">
        <title>The Global Catalogue of Microorganisms (GCM) 10K type strain sequencing project: providing services to taxonomists for standard genome sequencing and annotation.</title>
        <authorList>
            <consortium name="The Broad Institute Genomics Platform"/>
            <consortium name="The Broad Institute Genome Sequencing Center for Infectious Disease"/>
            <person name="Wu L."/>
            <person name="Ma J."/>
        </authorList>
    </citation>
    <scope>NUCLEOTIDE SEQUENCE [LARGE SCALE GENOMIC DNA]</scope>
    <source>
        <strain evidence="4">CCUG 60214</strain>
    </source>
</reference>
<gene>
    <name evidence="3" type="ORF">ACFQ3T_26740</name>
</gene>
<evidence type="ECO:0000313" key="3">
    <source>
        <dbReference type="EMBL" id="MFD1150744.1"/>
    </source>
</evidence>
<keyword evidence="4" id="KW-1185">Reference proteome</keyword>
<protein>
    <submittedName>
        <fullName evidence="3">DUF4157 domain-containing protein</fullName>
    </submittedName>
</protein>
<organism evidence="3 4">
    <name type="scientific">Saccharothrix hoggarensis</name>
    <dbReference type="NCBI Taxonomy" id="913853"/>
    <lineage>
        <taxon>Bacteria</taxon>
        <taxon>Bacillati</taxon>
        <taxon>Actinomycetota</taxon>
        <taxon>Actinomycetes</taxon>
        <taxon>Pseudonocardiales</taxon>
        <taxon>Pseudonocardiaceae</taxon>
        <taxon>Saccharothrix</taxon>
    </lineage>
</organism>